<name>A0ACC2PB00_9HYME</name>
<evidence type="ECO:0000313" key="1">
    <source>
        <dbReference type="EMBL" id="KAJ8680612.1"/>
    </source>
</evidence>
<keyword evidence="2" id="KW-1185">Reference proteome</keyword>
<dbReference type="EMBL" id="CM056742">
    <property type="protein sequence ID" value="KAJ8680612.1"/>
    <property type="molecule type" value="Genomic_DNA"/>
</dbReference>
<comment type="caution">
    <text evidence="1">The sequence shown here is derived from an EMBL/GenBank/DDBJ whole genome shotgun (WGS) entry which is preliminary data.</text>
</comment>
<reference evidence="1" key="1">
    <citation type="submission" date="2023-04" db="EMBL/GenBank/DDBJ databases">
        <title>A chromosome-level genome assembly of the parasitoid wasp Eretmocerus hayati.</title>
        <authorList>
            <person name="Zhong Y."/>
            <person name="Liu S."/>
            <person name="Liu Y."/>
        </authorList>
    </citation>
    <scope>NUCLEOTIDE SEQUENCE</scope>
    <source>
        <strain evidence="1">ZJU_SS_LIU_2023</strain>
    </source>
</reference>
<sequence length="510" mass="56486">MSVISSEVAEAGDERPIGAAEDKCIRQRWIVASMAFFAFFNAYSMRACLSIAITKMTVSINYTQRSVDETCPGFEEPIQKHGTSESYDGGTFRWDEYTQGIILSSFYWGYVLTHVPGGLLAEKFGAKHVIGLGILFTAILALITPSATYWGGAKALILMRILMGLSEGDIQPGISNLLAQWVPAHERSLTASIVYTGIRAGLLISTVISGLILSRSSSDWPWIFYLFGWIGVTWFIVFLFLCYSSPNDHPFITDKEKTYLKEHIGNYARKDIPSFPWKHALKSKPFLSLVIMQAGLDFGTFILMSDLPKYMDSVLKLPVALIGYASSMHYITNWIFSMIISALSDWLIAKDYMSTTNVRKMNATIASIGPGVMLIGAMYMGCNIVWAISLITLGLTLTGSSTPGTKINCIDISPNYSGTLMGISNGFSAIMGILAPCLVGILAPNQTLSEWRLIFWITGIIYFVADLNFPVFASGDVQKWNDPAFLSRKQNKLVNVKARWRASQLRQNPE</sequence>
<protein>
    <submittedName>
        <fullName evidence="1">Uncharacterized protein</fullName>
    </submittedName>
</protein>
<organism evidence="1 2">
    <name type="scientific">Eretmocerus hayati</name>
    <dbReference type="NCBI Taxonomy" id="131215"/>
    <lineage>
        <taxon>Eukaryota</taxon>
        <taxon>Metazoa</taxon>
        <taxon>Ecdysozoa</taxon>
        <taxon>Arthropoda</taxon>
        <taxon>Hexapoda</taxon>
        <taxon>Insecta</taxon>
        <taxon>Pterygota</taxon>
        <taxon>Neoptera</taxon>
        <taxon>Endopterygota</taxon>
        <taxon>Hymenoptera</taxon>
        <taxon>Apocrita</taxon>
        <taxon>Proctotrupomorpha</taxon>
        <taxon>Chalcidoidea</taxon>
        <taxon>Aphelinidae</taxon>
        <taxon>Aphelininae</taxon>
        <taxon>Eretmocerus</taxon>
    </lineage>
</organism>
<evidence type="ECO:0000313" key="2">
    <source>
        <dbReference type="Proteomes" id="UP001239111"/>
    </source>
</evidence>
<gene>
    <name evidence="1" type="ORF">QAD02_016399</name>
</gene>
<accession>A0ACC2PB00</accession>
<proteinExistence type="predicted"/>
<dbReference type="Proteomes" id="UP001239111">
    <property type="component" value="Chromosome 2"/>
</dbReference>